<evidence type="ECO:0000256" key="3">
    <source>
        <dbReference type="SAM" id="MobiDB-lite"/>
    </source>
</evidence>
<keyword evidence="5" id="KW-0418">Kinase</keyword>
<comment type="catalytic activity">
    <reaction evidence="1">
        <text>ATP + protein L-histidine = ADP + protein N-phospho-L-histidine.</text>
        <dbReference type="EC" id="2.7.13.3"/>
    </reaction>
</comment>
<keyword evidence="5" id="KW-0808">Transferase</keyword>
<dbReference type="RefSeq" id="WP_354144667.1">
    <property type="nucleotide sequence ID" value="NZ_JAZDQV010000006.1"/>
</dbReference>
<name>A0ABU7GFF0_9SPHN</name>
<sequence>MIRASAALRDSRLPGDVMFFDDRLATVLRHRATSERGARTQFRQLLDLLGNRKYGRDDSLVAAAWLRLGALGEQIPASERARMIREPGWRFRNPQLAAHLAEDEPEVVAAALSRADLAEDDWVALIPRLPIRARGFLRLRRGLPPGAEALLERLGIHDRGLPQPSDESGAETQTLELTEDESLSDDFEAPPIPEPQPEPEPVRAAVPPRRSRPAPPAPGTPDEKSEIAALVERIAQFRRDRSAEPTTSDLSPRLPLGEQAALPEHAIAGFAFASDVDGRIEWADPEVAPMVIGQRLFDRRGAEGSGLAGAIASAFAQQQPIEGLTRTLEGAGAIRGEWVVDAHPRFSRTGGRFFGYVGRFRRPFDPGKYAVGTPTEADRIRQLLHELRTPVNAVQGFAELIHQQLYGPVPNAYRALAATIASDAASILAGFDELERLAKLESGAMSVGGGKTDLLELTHRMTEQIALVLAPRMAGIDLAQGPERSLWVEIDRDEAEALAWRMLATLAGAVTAGEVLAAEIEADQDQARLWCQIPAQLIAEDDVFTAEIKPSATGLSAGLFGAGFSLRLARAEARGAGGDLQQVEDRVCLSIPLTAVSLGSTSSDASDAGDARGNEAV</sequence>
<dbReference type="SMART" id="SM00388">
    <property type="entry name" value="HisKA"/>
    <property type="match status" value="1"/>
</dbReference>
<dbReference type="InterPro" id="IPR003661">
    <property type="entry name" value="HisK_dim/P_dom"/>
</dbReference>
<feature type="domain" description="Signal transduction histidine kinase dimerisation/phosphoacceptor" evidence="4">
    <location>
        <begin position="375"/>
        <end position="443"/>
    </location>
</feature>
<organism evidence="5 6">
    <name type="scientific">Altererythrobacter litoralis</name>
    <dbReference type="NCBI Taxonomy" id="3113904"/>
    <lineage>
        <taxon>Bacteria</taxon>
        <taxon>Pseudomonadati</taxon>
        <taxon>Pseudomonadota</taxon>
        <taxon>Alphaproteobacteria</taxon>
        <taxon>Sphingomonadales</taxon>
        <taxon>Erythrobacteraceae</taxon>
        <taxon>Altererythrobacter</taxon>
    </lineage>
</organism>
<dbReference type="CDD" id="cd00082">
    <property type="entry name" value="HisKA"/>
    <property type="match status" value="1"/>
</dbReference>
<proteinExistence type="predicted"/>
<dbReference type="GO" id="GO:0016301">
    <property type="term" value="F:kinase activity"/>
    <property type="evidence" value="ECO:0007669"/>
    <property type="project" value="UniProtKB-KW"/>
</dbReference>
<dbReference type="SUPFAM" id="SSF47384">
    <property type="entry name" value="Homodimeric domain of signal transducing histidine kinase"/>
    <property type="match status" value="1"/>
</dbReference>
<dbReference type="InterPro" id="IPR036097">
    <property type="entry name" value="HisK_dim/P_sf"/>
</dbReference>
<feature type="compositionally biased region" description="Acidic residues" evidence="3">
    <location>
        <begin position="179"/>
        <end position="188"/>
    </location>
</feature>
<reference evidence="5 6" key="1">
    <citation type="submission" date="2024-01" db="EMBL/GenBank/DDBJ databases">
        <title>The genome sequence of Erythrobacteraceae sp. strain 1XM1-14.</title>
        <authorList>
            <person name="Liu Y."/>
        </authorList>
    </citation>
    <scope>NUCLEOTIDE SEQUENCE [LARGE SCALE GENOMIC DNA]</scope>
    <source>
        <strain evidence="5 6">1XM1-14</strain>
    </source>
</reference>
<protein>
    <recommendedName>
        <fullName evidence="2">histidine kinase</fullName>
        <ecNumber evidence="2">2.7.13.3</ecNumber>
    </recommendedName>
</protein>
<feature type="region of interest" description="Disordered" evidence="3">
    <location>
        <begin position="179"/>
        <end position="225"/>
    </location>
</feature>
<dbReference type="EMBL" id="JAZDQV010000006">
    <property type="protein sequence ID" value="MEE1877568.1"/>
    <property type="molecule type" value="Genomic_DNA"/>
</dbReference>
<dbReference type="Gene3D" id="1.10.287.130">
    <property type="match status" value="1"/>
</dbReference>
<comment type="caution">
    <text evidence="5">The sequence shown here is derived from an EMBL/GenBank/DDBJ whole genome shotgun (WGS) entry which is preliminary data.</text>
</comment>
<dbReference type="Pfam" id="PF00512">
    <property type="entry name" value="HisKA"/>
    <property type="match status" value="1"/>
</dbReference>
<evidence type="ECO:0000313" key="6">
    <source>
        <dbReference type="Proteomes" id="UP001343492"/>
    </source>
</evidence>
<evidence type="ECO:0000313" key="5">
    <source>
        <dbReference type="EMBL" id="MEE1877568.1"/>
    </source>
</evidence>
<gene>
    <name evidence="5" type="ORF">VRS74_07725</name>
</gene>
<feature type="compositionally biased region" description="Pro residues" evidence="3">
    <location>
        <begin position="190"/>
        <end position="199"/>
    </location>
</feature>
<evidence type="ECO:0000256" key="1">
    <source>
        <dbReference type="ARBA" id="ARBA00000085"/>
    </source>
</evidence>
<dbReference type="EC" id="2.7.13.3" evidence="2"/>
<dbReference type="Proteomes" id="UP001343492">
    <property type="component" value="Unassembled WGS sequence"/>
</dbReference>
<evidence type="ECO:0000259" key="4">
    <source>
        <dbReference type="SMART" id="SM00388"/>
    </source>
</evidence>
<accession>A0ABU7GFF0</accession>
<evidence type="ECO:0000256" key="2">
    <source>
        <dbReference type="ARBA" id="ARBA00012438"/>
    </source>
</evidence>
<keyword evidence="6" id="KW-1185">Reference proteome</keyword>